<dbReference type="GO" id="GO:0004725">
    <property type="term" value="F:protein tyrosine phosphatase activity"/>
    <property type="evidence" value="ECO:0007669"/>
    <property type="project" value="UniProtKB-EC"/>
</dbReference>
<dbReference type="Gene3D" id="3.90.190.10">
    <property type="entry name" value="Protein tyrosine phosphatase superfamily"/>
    <property type="match status" value="1"/>
</dbReference>
<dbReference type="PANTHER" id="PTHR23339">
    <property type="entry name" value="TYROSINE SPECIFIC PROTEIN PHOSPHATASE AND DUAL SPECIFICITY PROTEIN PHOSPHATASE"/>
    <property type="match status" value="1"/>
</dbReference>
<keyword evidence="3" id="KW-0378">Hydrolase</keyword>
<evidence type="ECO:0000256" key="3">
    <source>
        <dbReference type="ARBA" id="ARBA00022801"/>
    </source>
</evidence>
<proteinExistence type="inferred from homology"/>
<keyword evidence="4" id="KW-0904">Protein phosphatase</keyword>
<comment type="similarity">
    <text evidence="1">Belongs to the protein-tyrosine phosphatase family. Non-receptor class CDC14 subfamily.</text>
</comment>
<reference evidence="5 6" key="1">
    <citation type="submission" date="2015-03" db="EMBL/GenBank/DDBJ databases">
        <title>Draft genome of the nematode, Opisthorchis viverrini.</title>
        <authorList>
            <person name="Mitreva M."/>
        </authorList>
    </citation>
    <scope>NUCLEOTIDE SEQUENCE [LARGE SCALE GENOMIC DNA]</scope>
    <source>
        <strain evidence="5">Khon Kaen</strain>
    </source>
</reference>
<organism evidence="5 6">
    <name type="scientific">Opisthorchis viverrini</name>
    <name type="common">Southeast Asian liver fluke</name>
    <dbReference type="NCBI Taxonomy" id="6198"/>
    <lineage>
        <taxon>Eukaryota</taxon>
        <taxon>Metazoa</taxon>
        <taxon>Spiralia</taxon>
        <taxon>Lophotrochozoa</taxon>
        <taxon>Platyhelminthes</taxon>
        <taxon>Trematoda</taxon>
        <taxon>Digenea</taxon>
        <taxon>Opisthorchiida</taxon>
        <taxon>Opisthorchiata</taxon>
        <taxon>Opisthorchiidae</taxon>
        <taxon>Opisthorchis</taxon>
    </lineage>
</organism>
<evidence type="ECO:0000313" key="6">
    <source>
        <dbReference type="Proteomes" id="UP000243686"/>
    </source>
</evidence>
<sequence length="117" mass="13828">MQIMRRDRVSCLIIAWLESSELERTRSGRLKYYRAFMFPSYPLHAPEVYIPYFRKHNVSTIIRLNRKVYDSRRFTDAGFDHFDLFFADGSYPPDDIMLRFLQICEQAPGAVAVHCKG</sequence>
<dbReference type="SUPFAM" id="SSF52799">
    <property type="entry name" value="(Phosphotyrosine protein) phosphatases II"/>
    <property type="match status" value="1"/>
</dbReference>
<evidence type="ECO:0000256" key="2">
    <source>
        <dbReference type="ARBA" id="ARBA00013064"/>
    </source>
</evidence>
<evidence type="ECO:0000256" key="1">
    <source>
        <dbReference type="ARBA" id="ARBA00007315"/>
    </source>
</evidence>
<dbReference type="FunFam" id="3.90.190.10:FF:000006">
    <property type="entry name" value="Dual specificity protein phosphatase CDC14B"/>
    <property type="match status" value="1"/>
</dbReference>
<evidence type="ECO:0000313" key="5">
    <source>
        <dbReference type="EMBL" id="OON14085.1"/>
    </source>
</evidence>
<protein>
    <recommendedName>
        <fullName evidence="2">protein-tyrosine-phosphatase</fullName>
        <ecNumber evidence="2">3.1.3.48</ecNumber>
    </recommendedName>
</protein>
<dbReference type="Proteomes" id="UP000243686">
    <property type="component" value="Unassembled WGS sequence"/>
</dbReference>
<accession>A0A1S8WI11</accession>
<dbReference type="InterPro" id="IPR029021">
    <property type="entry name" value="Prot-tyrosine_phosphatase-like"/>
</dbReference>
<gene>
    <name evidence="5" type="ORF">X801_10127</name>
</gene>
<name>A0A1S8WI11_OPIVI</name>
<dbReference type="InterPro" id="IPR050561">
    <property type="entry name" value="PTP"/>
</dbReference>
<keyword evidence="6" id="KW-1185">Reference proteome</keyword>
<dbReference type="EC" id="3.1.3.48" evidence="2"/>
<evidence type="ECO:0000256" key="4">
    <source>
        <dbReference type="ARBA" id="ARBA00022912"/>
    </source>
</evidence>
<dbReference type="EMBL" id="KV906887">
    <property type="protein sequence ID" value="OON14085.1"/>
    <property type="molecule type" value="Genomic_DNA"/>
</dbReference>
<dbReference type="AlphaFoldDB" id="A0A1S8WI11"/>